<dbReference type="Proteomes" id="UP000322940">
    <property type="component" value="Unassembled WGS sequence"/>
</dbReference>
<proteinExistence type="predicted"/>
<dbReference type="Pfam" id="PF21012">
    <property type="entry name" value="DUF6850"/>
    <property type="match status" value="1"/>
</dbReference>
<dbReference type="AlphaFoldDB" id="A0A5B3HTV2"/>
<feature type="signal peptide" evidence="1">
    <location>
        <begin position="1"/>
        <end position="23"/>
    </location>
</feature>
<name>A0A5B3HTV2_9BACT</name>
<reference evidence="3 4" key="1">
    <citation type="journal article" date="2019" name="Nat. Med.">
        <title>A library of human gut bacterial isolates paired with longitudinal multiomics data enables mechanistic microbiome research.</title>
        <authorList>
            <person name="Poyet M."/>
            <person name="Groussin M."/>
            <person name="Gibbons S.M."/>
            <person name="Avila-Pacheco J."/>
            <person name="Jiang X."/>
            <person name="Kearney S.M."/>
            <person name="Perrotta A.R."/>
            <person name="Berdy B."/>
            <person name="Zhao S."/>
            <person name="Lieberman T.D."/>
            <person name="Swanson P.K."/>
            <person name="Smith M."/>
            <person name="Roesemann S."/>
            <person name="Alexander J.E."/>
            <person name="Rich S.A."/>
            <person name="Livny J."/>
            <person name="Vlamakis H."/>
            <person name="Clish C."/>
            <person name="Bullock K."/>
            <person name="Deik A."/>
            <person name="Scott J."/>
            <person name="Pierce K.A."/>
            <person name="Xavier R.J."/>
            <person name="Alm E.J."/>
        </authorList>
    </citation>
    <scope>NUCLEOTIDE SEQUENCE [LARGE SCALE GENOMIC DNA]</scope>
    <source>
        <strain evidence="3 4">BIOML-A266</strain>
    </source>
</reference>
<keyword evidence="1" id="KW-0732">Signal</keyword>
<organism evidence="3 4">
    <name type="scientific">Alistipes onderdonkii</name>
    <dbReference type="NCBI Taxonomy" id="328813"/>
    <lineage>
        <taxon>Bacteria</taxon>
        <taxon>Pseudomonadati</taxon>
        <taxon>Bacteroidota</taxon>
        <taxon>Bacteroidia</taxon>
        <taxon>Bacteroidales</taxon>
        <taxon>Rikenellaceae</taxon>
        <taxon>Alistipes</taxon>
    </lineage>
</organism>
<comment type="caution">
    <text evidence="3">The sequence shown here is derived from an EMBL/GenBank/DDBJ whole genome shotgun (WGS) entry which is preliminary data.</text>
</comment>
<gene>
    <name evidence="3" type="ORF">F2Y10_06055</name>
</gene>
<evidence type="ECO:0000313" key="4">
    <source>
        <dbReference type="Proteomes" id="UP000322940"/>
    </source>
</evidence>
<sequence length="514" mass="55355">MMGILRTILFAATGLAATGAAFAQQTDSASLFRTQREHASPVAALAATAYATPALRSEAFAGSLSEISVGYEMRREEKALEQQKGDGGDFGRFSAGSYKHISGKGTVWGDAGYLRGAKRNVVWNASSDYDLVFPYVVADSIGGDLTSEEYTFGGGYGHRSGRYTWALEAGARALHEYRDSDPRIRNVAIDIDAGAGASVRMGNYRLGLSAALRVYKQSGSQIQYAHSAGEKGVYHLSGLGSHYAGFEGNANSQTRYRGSGYGLTLALVPDAGRGGLHLAAGYEHLHIEKELPGSADLVLQKVVPRSFHAEAAWLRGSGNGLRWGVALKARYDYRRGDEGIVDDNNSSQGSGTLGFLTLFEYSALQGRAEAVFGVEAAGHAWYVCPWGEYRRRTSDYLYPAQNMEFTRAGGGVDFRCVLQRRSLLLRLEAGGGYTAGLDSGLTLPVADLAAPLVRMVQYDYGRLRQDAATFRLGLRADYALRRRMSLFLAADYGGGLYGDNTAAHHARVACGIAF</sequence>
<feature type="domain" description="DUF6850" evidence="2">
    <location>
        <begin position="54"/>
        <end position="514"/>
    </location>
</feature>
<dbReference type="EMBL" id="VVXH01000005">
    <property type="protein sequence ID" value="KAA2379219.1"/>
    <property type="molecule type" value="Genomic_DNA"/>
</dbReference>
<protein>
    <recommendedName>
        <fullName evidence="2">DUF6850 domain-containing protein</fullName>
    </recommendedName>
</protein>
<evidence type="ECO:0000313" key="3">
    <source>
        <dbReference type="EMBL" id="KAA2379219.1"/>
    </source>
</evidence>
<feature type="chain" id="PRO_5030114473" description="DUF6850 domain-containing protein" evidence="1">
    <location>
        <begin position="24"/>
        <end position="514"/>
    </location>
</feature>
<evidence type="ECO:0000259" key="2">
    <source>
        <dbReference type="Pfam" id="PF21012"/>
    </source>
</evidence>
<dbReference type="InterPro" id="IPR049236">
    <property type="entry name" value="DUF6850"/>
</dbReference>
<dbReference type="RefSeq" id="WP_130064854.1">
    <property type="nucleotide sequence ID" value="NZ_JAHOOA010000004.1"/>
</dbReference>
<accession>A0A5B3HTV2</accession>
<evidence type="ECO:0000256" key="1">
    <source>
        <dbReference type="SAM" id="SignalP"/>
    </source>
</evidence>